<feature type="compositionally biased region" description="Polar residues" evidence="2">
    <location>
        <begin position="622"/>
        <end position="636"/>
    </location>
</feature>
<dbReference type="EMBL" id="SNRY01002089">
    <property type="protein sequence ID" value="KAA6326856.1"/>
    <property type="molecule type" value="Genomic_DNA"/>
</dbReference>
<feature type="coiled-coil region" evidence="1">
    <location>
        <begin position="140"/>
        <end position="198"/>
    </location>
</feature>
<feature type="non-terminal residue" evidence="3">
    <location>
        <position position="1"/>
    </location>
</feature>
<proteinExistence type="predicted"/>
<gene>
    <name evidence="3" type="ORF">EZS27_024088</name>
</gene>
<name>A0A5J4QYT8_9ZZZZ</name>
<comment type="caution">
    <text evidence="3">The sequence shown here is derived from an EMBL/GenBank/DDBJ whole genome shotgun (WGS) entry which is preliminary data.</text>
</comment>
<keyword evidence="1" id="KW-0175">Coiled coil</keyword>
<evidence type="ECO:0000256" key="2">
    <source>
        <dbReference type="SAM" id="MobiDB-lite"/>
    </source>
</evidence>
<accession>A0A5J4QYT8</accession>
<organism evidence="3">
    <name type="scientific">termite gut metagenome</name>
    <dbReference type="NCBI Taxonomy" id="433724"/>
    <lineage>
        <taxon>unclassified sequences</taxon>
        <taxon>metagenomes</taxon>
        <taxon>organismal metagenomes</taxon>
    </lineage>
</organism>
<reference evidence="3" key="1">
    <citation type="submission" date="2019-03" db="EMBL/GenBank/DDBJ databases">
        <title>Single cell metagenomics reveals metabolic interactions within the superorganism composed of flagellate Streblomastix strix and complex community of Bacteroidetes bacteria on its surface.</title>
        <authorList>
            <person name="Treitli S.C."/>
            <person name="Kolisko M."/>
            <person name="Husnik F."/>
            <person name="Keeling P."/>
            <person name="Hampl V."/>
        </authorList>
    </citation>
    <scope>NUCLEOTIDE SEQUENCE</scope>
    <source>
        <strain evidence="3">STM</strain>
    </source>
</reference>
<sequence length="708" mass="77841">LGRQREDLLEKKREDARALFAADANNKDKTLDVSGIKLSSQEEAALGEILKASLQKQGNELDTYYRENLKKYQDYNRAYLALQKKFEEEREALVASGATGEELKNWEKEQKDATDALNTQYAQKSETFKTWIDEIAVMGISKLRDTLFEAEKELAIAEFKAKQTGQNPQELAVLRAQIKALQEQLKTIAKEENKVRASRNWKDTYEVLERVNNQLKDIGTNVGGAAGELISFATSLSTSTLTMISGIAELSKKSASELSNTASATAKVFESVGKASVILTVIGAALKVLSSLSQGIKSIFDDSEEKKYVKDLTKTQDAYNQSLTRTAMLHEAAFNNDKIGNTLSDVLALGKAMDDYNKKLYEQQEKWVDVKGGALSRIMKSIYTLNLSENPLTSGLFNNSEKNNGVAALRDNLRYITKHSSNGALGIGGNHTRTTDLEGWVKANLKTDLFDKNDRLNLDAANAVLSTQAGNLTEQTQEALESLIEYEEQIRAGEAALTAYIADTFGALGDGASDAIVEAFKNGTDAMEECGENFEDVLENLGKQLMQTLFFQKAFDELGKNLDDIYTNNTDANQIGTKVQSLLGDFFEGMSGTMSQAEAWYENWAVQAEKNGFDLKGENKENSGTSQSGKAGTFQTMSQDTGTKLEGLFTSVQIHVSNIDDKLSGLDAGIYAISVTLNIIAENTAYCKYLKELAEQMAAIVRDGLKVK</sequence>
<evidence type="ECO:0000313" key="3">
    <source>
        <dbReference type="EMBL" id="KAA6326856.1"/>
    </source>
</evidence>
<feature type="region of interest" description="Disordered" evidence="2">
    <location>
        <begin position="615"/>
        <end position="636"/>
    </location>
</feature>
<evidence type="ECO:0000256" key="1">
    <source>
        <dbReference type="SAM" id="Coils"/>
    </source>
</evidence>
<protein>
    <submittedName>
        <fullName evidence="3">Uncharacterized protein</fullName>
    </submittedName>
</protein>
<dbReference type="AlphaFoldDB" id="A0A5J4QYT8"/>